<dbReference type="PROSITE" id="PS51837">
    <property type="entry name" value="LITAF"/>
    <property type="match status" value="1"/>
</dbReference>
<evidence type="ECO:0000256" key="1">
    <source>
        <dbReference type="ARBA" id="ARBA00004414"/>
    </source>
</evidence>
<comment type="subcellular location">
    <subcellularLocation>
        <location evidence="2">Endosome membrane</location>
        <topology evidence="2">Peripheral membrane protein</topology>
    </subcellularLocation>
    <subcellularLocation>
        <location evidence="1">Late endosome membrane</location>
    </subcellularLocation>
    <subcellularLocation>
        <location evidence="3">Lysosome membrane</location>
        <topology evidence="3">Peripheral membrane protein</topology>
        <orientation evidence="3">Cytoplasmic side</orientation>
    </subcellularLocation>
</comment>
<evidence type="ECO:0000256" key="2">
    <source>
        <dbReference type="ARBA" id="ARBA00004481"/>
    </source>
</evidence>
<dbReference type="InterPro" id="IPR006629">
    <property type="entry name" value="LITAF"/>
</dbReference>
<dbReference type="InterPro" id="IPR037519">
    <property type="entry name" value="LITAF_fam"/>
</dbReference>
<sequence length="113" mass="12921">MYSKIMINIHNPFCNSEVMDSKPLPQYTAIPAVYFGKEPIDTFCIHCGNRIRTSTEFVTGPCTHISAAVISTCNVNYLFWCGCCLIPYCVDDCMDVLHKCPHCQRELGRFKRF</sequence>
<dbReference type="OrthoDB" id="5599753at2759"/>
<feature type="domain" description="LITAF" evidence="8">
    <location>
        <begin position="24"/>
        <end position="112"/>
    </location>
</feature>
<accession>A0A0R3T953</accession>
<dbReference type="PANTHER" id="PTHR23292:SF6">
    <property type="entry name" value="FI16602P1-RELATED"/>
    <property type="match status" value="1"/>
</dbReference>
<evidence type="ECO:0000313" key="11">
    <source>
        <dbReference type="WBParaSite" id="HNAJ_0000359201-mRNA-1"/>
    </source>
</evidence>
<evidence type="ECO:0000256" key="3">
    <source>
        <dbReference type="ARBA" id="ARBA00004630"/>
    </source>
</evidence>
<dbReference type="Pfam" id="PF10601">
    <property type="entry name" value="zf-LITAF-like"/>
    <property type="match status" value="1"/>
</dbReference>
<evidence type="ECO:0000313" key="9">
    <source>
        <dbReference type="EMBL" id="VDN99449.1"/>
    </source>
</evidence>
<proteinExistence type="inferred from homology"/>
<name>A0A0R3T953_RODNA</name>
<evidence type="ECO:0000313" key="10">
    <source>
        <dbReference type="Proteomes" id="UP000278807"/>
    </source>
</evidence>
<reference evidence="9 10" key="2">
    <citation type="submission" date="2018-11" db="EMBL/GenBank/DDBJ databases">
        <authorList>
            <consortium name="Pathogen Informatics"/>
        </authorList>
    </citation>
    <scope>NUCLEOTIDE SEQUENCE [LARGE SCALE GENOMIC DNA]</scope>
</reference>
<evidence type="ECO:0000259" key="8">
    <source>
        <dbReference type="PROSITE" id="PS51837"/>
    </source>
</evidence>
<gene>
    <name evidence="9" type="ORF">HNAJ_LOCUS3590</name>
</gene>
<dbReference type="GO" id="GO:0005765">
    <property type="term" value="C:lysosomal membrane"/>
    <property type="evidence" value="ECO:0007669"/>
    <property type="project" value="UniProtKB-SubCell"/>
</dbReference>
<organism evidence="11">
    <name type="scientific">Rodentolepis nana</name>
    <name type="common">Dwarf tapeworm</name>
    <name type="synonym">Hymenolepis nana</name>
    <dbReference type="NCBI Taxonomy" id="102285"/>
    <lineage>
        <taxon>Eukaryota</taxon>
        <taxon>Metazoa</taxon>
        <taxon>Spiralia</taxon>
        <taxon>Lophotrochozoa</taxon>
        <taxon>Platyhelminthes</taxon>
        <taxon>Cestoda</taxon>
        <taxon>Eucestoda</taxon>
        <taxon>Cyclophyllidea</taxon>
        <taxon>Hymenolepididae</taxon>
        <taxon>Rodentolepis</taxon>
    </lineage>
</organism>
<dbReference type="STRING" id="102285.A0A0R3T953"/>
<keyword evidence="5" id="KW-0479">Metal-binding</keyword>
<dbReference type="GO" id="GO:0008270">
    <property type="term" value="F:zinc ion binding"/>
    <property type="evidence" value="ECO:0007669"/>
    <property type="project" value="TreeGrafter"/>
</dbReference>
<evidence type="ECO:0000256" key="4">
    <source>
        <dbReference type="ARBA" id="ARBA00005975"/>
    </source>
</evidence>
<comment type="similarity">
    <text evidence="4">Belongs to the CDIP1/LITAF family.</text>
</comment>
<dbReference type="PANTHER" id="PTHR23292">
    <property type="entry name" value="LIPOPOLYSACCHARIDE-INDUCED TUMOR NECROSIS FACTOR-ALPHA FACTOR"/>
    <property type="match status" value="1"/>
</dbReference>
<dbReference type="SMART" id="SM00714">
    <property type="entry name" value="LITAF"/>
    <property type="match status" value="1"/>
</dbReference>
<dbReference type="EMBL" id="UZAE01002144">
    <property type="protein sequence ID" value="VDN99449.1"/>
    <property type="molecule type" value="Genomic_DNA"/>
</dbReference>
<keyword evidence="6" id="KW-0862">Zinc</keyword>
<reference evidence="11" key="1">
    <citation type="submission" date="2017-02" db="UniProtKB">
        <authorList>
            <consortium name="WormBaseParasite"/>
        </authorList>
    </citation>
    <scope>IDENTIFICATION</scope>
</reference>
<dbReference type="Proteomes" id="UP000278807">
    <property type="component" value="Unassembled WGS sequence"/>
</dbReference>
<keyword evidence="10" id="KW-1185">Reference proteome</keyword>
<dbReference type="GO" id="GO:0031902">
    <property type="term" value="C:late endosome membrane"/>
    <property type="evidence" value="ECO:0007669"/>
    <property type="project" value="UniProtKB-SubCell"/>
</dbReference>
<dbReference type="WBParaSite" id="HNAJ_0000359201-mRNA-1">
    <property type="protein sequence ID" value="HNAJ_0000359201-mRNA-1"/>
    <property type="gene ID" value="HNAJ_0000359201"/>
</dbReference>
<evidence type="ECO:0000256" key="5">
    <source>
        <dbReference type="ARBA" id="ARBA00022723"/>
    </source>
</evidence>
<evidence type="ECO:0000256" key="6">
    <source>
        <dbReference type="ARBA" id="ARBA00022833"/>
    </source>
</evidence>
<dbReference type="AlphaFoldDB" id="A0A0R3T953"/>
<protein>
    <submittedName>
        <fullName evidence="11">LITAF domain-containing protein</fullName>
    </submittedName>
</protein>
<keyword evidence="7" id="KW-0472">Membrane</keyword>
<evidence type="ECO:0000256" key="7">
    <source>
        <dbReference type="ARBA" id="ARBA00023136"/>
    </source>
</evidence>